<gene>
    <name evidence="2" type="ORF">CLEP1334_LOCUS19372</name>
</gene>
<evidence type="ECO:0000313" key="2">
    <source>
        <dbReference type="EMBL" id="CAD8544085.1"/>
    </source>
</evidence>
<evidence type="ECO:0000256" key="1">
    <source>
        <dbReference type="SAM" id="MobiDB-lite"/>
    </source>
</evidence>
<protein>
    <submittedName>
        <fullName evidence="2">Uncharacterized protein</fullName>
    </submittedName>
</protein>
<reference evidence="2" key="1">
    <citation type="submission" date="2021-01" db="EMBL/GenBank/DDBJ databases">
        <authorList>
            <person name="Corre E."/>
            <person name="Pelletier E."/>
            <person name="Niang G."/>
            <person name="Scheremetjew M."/>
            <person name="Finn R."/>
            <person name="Kale V."/>
            <person name="Holt S."/>
            <person name="Cochrane G."/>
            <person name="Meng A."/>
            <person name="Brown T."/>
            <person name="Cohen L."/>
        </authorList>
    </citation>
    <scope>NUCLEOTIDE SEQUENCE</scope>
    <source>
        <strain evidence="2">RCC1130</strain>
    </source>
</reference>
<dbReference type="EMBL" id="HBER01038279">
    <property type="protein sequence ID" value="CAD8544085.1"/>
    <property type="molecule type" value="Transcribed_RNA"/>
</dbReference>
<feature type="region of interest" description="Disordered" evidence="1">
    <location>
        <begin position="41"/>
        <end position="73"/>
    </location>
</feature>
<sequence length="163" mass="16999">MGSSGSKKDSGEAAASPVGTFTVRMSPAFASAASGHPIAAAGTVVQDPAPAPPQPDVQQTLPQMTEAEQRQAQLSAVQAEGVRREHALAAAIDALHKREYMAPAQPMACKEEREAALECYKRFQSASSGDVVFACENAVRELDKCANLVRLAAVAKIVPGSLP</sequence>
<name>A0A7S0J8I3_9EUKA</name>
<dbReference type="AlphaFoldDB" id="A0A7S0J8I3"/>
<accession>A0A7S0J8I3</accession>
<organism evidence="2">
    <name type="scientific">Calcidiscus leptoporus</name>
    <dbReference type="NCBI Taxonomy" id="127549"/>
    <lineage>
        <taxon>Eukaryota</taxon>
        <taxon>Haptista</taxon>
        <taxon>Haptophyta</taxon>
        <taxon>Prymnesiophyceae</taxon>
        <taxon>Coccolithales</taxon>
        <taxon>Calcidiscaceae</taxon>
        <taxon>Calcidiscus</taxon>
    </lineage>
</organism>
<proteinExistence type="predicted"/>